<keyword evidence="1" id="KW-0812">Transmembrane</keyword>
<dbReference type="Proteomes" id="UP000002072">
    <property type="component" value="Chromosome"/>
</dbReference>
<dbReference type="GeneID" id="29673518"/>
<dbReference type="KEGG" id="smf:Smon_0359"/>
<evidence type="ECO:0000313" key="2">
    <source>
        <dbReference type="EMBL" id="ACZ00843.1"/>
    </source>
</evidence>
<feature type="transmembrane region" description="Helical" evidence="1">
    <location>
        <begin position="115"/>
        <end position="133"/>
    </location>
</feature>
<reference evidence="2 3" key="1">
    <citation type="journal article" date="2009" name="Stand. Genomic Sci.">
        <title>Complete genome sequence of Streptobacillus moniliformis type strain (9901T).</title>
        <authorList>
            <person name="Nolan M."/>
            <person name="Gronow S."/>
            <person name="Lapidus A."/>
            <person name="Ivanova N."/>
            <person name="Copeland A."/>
            <person name="Lucas S."/>
            <person name="Del Rio T.G."/>
            <person name="Chen F."/>
            <person name="Tice H."/>
            <person name="Pitluck S."/>
            <person name="Cheng J.F."/>
            <person name="Sims D."/>
            <person name="Meincke L."/>
            <person name="Bruce D."/>
            <person name="Goodwin L."/>
            <person name="Brettin T."/>
            <person name="Han C."/>
            <person name="Detter J.C."/>
            <person name="Ovchinikova G."/>
            <person name="Pati A."/>
            <person name="Mavromatis K."/>
            <person name="Mikhailova N."/>
            <person name="Chen A."/>
            <person name="Palaniappan K."/>
            <person name="Land M."/>
            <person name="Hauser L."/>
            <person name="Chang Y.J."/>
            <person name="Jeffries C.D."/>
            <person name="Rohde M."/>
            <person name="Sproer C."/>
            <person name="Goker M."/>
            <person name="Bristow J."/>
            <person name="Eisen J.A."/>
            <person name="Markowitz V."/>
            <person name="Hugenholtz P."/>
            <person name="Kyrpides N.C."/>
            <person name="Klenk H.P."/>
            <person name="Chain P."/>
        </authorList>
    </citation>
    <scope>NUCLEOTIDE SEQUENCE [LARGE SCALE GENOMIC DNA]</scope>
    <source>
        <strain evidence="3">ATCC 14647 / DSM 12112 / NCTC 10651 / 9901</strain>
    </source>
</reference>
<dbReference type="EMBL" id="CP001779">
    <property type="protein sequence ID" value="ACZ00843.1"/>
    <property type="molecule type" value="Genomic_DNA"/>
</dbReference>
<keyword evidence="3" id="KW-1185">Reference proteome</keyword>
<dbReference type="AlphaFoldDB" id="D1AX17"/>
<evidence type="ECO:0000313" key="3">
    <source>
        <dbReference type="Proteomes" id="UP000002072"/>
    </source>
</evidence>
<dbReference type="STRING" id="519441.Smon_0359"/>
<dbReference type="HOGENOM" id="CLU_1895036_0_0_0"/>
<keyword evidence="1" id="KW-0472">Membrane</keyword>
<feature type="transmembrane region" description="Helical" evidence="1">
    <location>
        <begin position="87"/>
        <end position="103"/>
    </location>
</feature>
<accession>D1AX17</accession>
<keyword evidence="1" id="KW-1133">Transmembrane helix</keyword>
<feature type="transmembrane region" description="Helical" evidence="1">
    <location>
        <begin position="36"/>
        <end position="58"/>
    </location>
</feature>
<sequence length="134" mass="15843">MNKEIFKKYSFEMLILTMFITTGVIFKFKLLGEKNIFLLSILTTSYILLNSCILKIVYKSSFPRLIVNIMFAVDILILFMGTINLLYIIFYHLIYLLFLLVIYKTEGIVRVKRGVIFYILYGIFKIVFVYFLLA</sequence>
<protein>
    <submittedName>
        <fullName evidence="2">Uncharacterized protein</fullName>
    </submittedName>
</protein>
<feature type="transmembrane region" description="Helical" evidence="1">
    <location>
        <begin position="65"/>
        <end position="81"/>
    </location>
</feature>
<feature type="transmembrane region" description="Helical" evidence="1">
    <location>
        <begin position="12"/>
        <end position="30"/>
    </location>
</feature>
<dbReference type="OrthoDB" id="95583at2"/>
<evidence type="ECO:0000256" key="1">
    <source>
        <dbReference type="SAM" id="Phobius"/>
    </source>
</evidence>
<gene>
    <name evidence="2" type="ordered locus">Smon_0359</name>
</gene>
<name>D1AX17_STRM9</name>
<dbReference type="RefSeq" id="WP_012858400.1">
    <property type="nucleotide sequence ID" value="NC_013515.1"/>
</dbReference>
<proteinExistence type="predicted"/>
<organism evidence="2 3">
    <name type="scientific">Streptobacillus moniliformis (strain ATCC 14647 / DSM 12112 / NCTC 10651 / 9901)</name>
    <dbReference type="NCBI Taxonomy" id="519441"/>
    <lineage>
        <taxon>Bacteria</taxon>
        <taxon>Fusobacteriati</taxon>
        <taxon>Fusobacteriota</taxon>
        <taxon>Fusobacteriia</taxon>
        <taxon>Fusobacteriales</taxon>
        <taxon>Leptotrichiaceae</taxon>
        <taxon>Streptobacillus</taxon>
    </lineage>
</organism>